<dbReference type="Proteomes" id="UP000237000">
    <property type="component" value="Unassembled WGS sequence"/>
</dbReference>
<proteinExistence type="predicted"/>
<evidence type="ECO:0000313" key="1">
    <source>
        <dbReference type="EMBL" id="PON85095.1"/>
    </source>
</evidence>
<sequence length="56" mass="6736">AFHDASKRRKKYEICFGKGFKMHFCIETCHRQKHLRDAIGERVREDGLCRRNMIVI</sequence>
<organism evidence="1 2">
    <name type="scientific">Trema orientale</name>
    <name type="common">Charcoal tree</name>
    <name type="synonym">Celtis orientalis</name>
    <dbReference type="NCBI Taxonomy" id="63057"/>
    <lineage>
        <taxon>Eukaryota</taxon>
        <taxon>Viridiplantae</taxon>
        <taxon>Streptophyta</taxon>
        <taxon>Embryophyta</taxon>
        <taxon>Tracheophyta</taxon>
        <taxon>Spermatophyta</taxon>
        <taxon>Magnoliopsida</taxon>
        <taxon>eudicotyledons</taxon>
        <taxon>Gunneridae</taxon>
        <taxon>Pentapetalae</taxon>
        <taxon>rosids</taxon>
        <taxon>fabids</taxon>
        <taxon>Rosales</taxon>
        <taxon>Cannabaceae</taxon>
        <taxon>Trema</taxon>
    </lineage>
</organism>
<name>A0A2P5EHT6_TREOI</name>
<comment type="caution">
    <text evidence="1">The sequence shown here is derived from an EMBL/GenBank/DDBJ whole genome shotgun (WGS) entry which is preliminary data.</text>
</comment>
<dbReference type="AlphaFoldDB" id="A0A2P5EHT6"/>
<gene>
    <name evidence="1" type="ORF">TorRG33x02_190690</name>
</gene>
<reference evidence="2" key="1">
    <citation type="submission" date="2016-06" db="EMBL/GenBank/DDBJ databases">
        <title>Parallel loss of symbiosis genes in relatives of nitrogen-fixing non-legume Parasponia.</title>
        <authorList>
            <person name="Van Velzen R."/>
            <person name="Holmer R."/>
            <person name="Bu F."/>
            <person name="Rutten L."/>
            <person name="Van Zeijl A."/>
            <person name="Liu W."/>
            <person name="Santuari L."/>
            <person name="Cao Q."/>
            <person name="Sharma T."/>
            <person name="Shen D."/>
            <person name="Roswanjaya Y."/>
            <person name="Wardhani T."/>
            <person name="Kalhor M.S."/>
            <person name="Jansen J."/>
            <person name="Van den Hoogen J."/>
            <person name="Gungor B."/>
            <person name="Hartog M."/>
            <person name="Hontelez J."/>
            <person name="Verver J."/>
            <person name="Yang W.-C."/>
            <person name="Schijlen E."/>
            <person name="Repin R."/>
            <person name="Schilthuizen M."/>
            <person name="Schranz E."/>
            <person name="Heidstra R."/>
            <person name="Miyata K."/>
            <person name="Fedorova E."/>
            <person name="Kohlen W."/>
            <person name="Bisseling T."/>
            <person name="Smit S."/>
            <person name="Geurts R."/>
        </authorList>
    </citation>
    <scope>NUCLEOTIDE SEQUENCE [LARGE SCALE GENOMIC DNA]</scope>
    <source>
        <strain evidence="2">cv. RG33-2</strain>
    </source>
</reference>
<dbReference type="EMBL" id="JXTC01000152">
    <property type="protein sequence ID" value="PON85095.1"/>
    <property type="molecule type" value="Genomic_DNA"/>
</dbReference>
<feature type="non-terminal residue" evidence="1">
    <location>
        <position position="1"/>
    </location>
</feature>
<keyword evidence="2" id="KW-1185">Reference proteome</keyword>
<evidence type="ECO:0000313" key="2">
    <source>
        <dbReference type="Proteomes" id="UP000237000"/>
    </source>
</evidence>
<accession>A0A2P5EHT6</accession>
<protein>
    <submittedName>
        <fullName evidence="1">Uncharacterized protein</fullName>
    </submittedName>
</protein>
<dbReference type="InParanoid" id="A0A2P5EHT6"/>